<comment type="caution">
    <text evidence="1">The sequence shown here is derived from an EMBL/GenBank/DDBJ whole genome shotgun (WGS) entry which is preliminary data.</text>
</comment>
<name>A0A1Y5FC62_9BACT</name>
<dbReference type="Proteomes" id="UP000196531">
    <property type="component" value="Unassembled WGS sequence"/>
</dbReference>
<sequence length="945" mass="108122">MNTDQFTALSWLNSSPINQGLMAAQLGSSNQGSLDLELPPEFSGNHTVSFEPQSFLVPGWSGEGLLSRPGFCIKRAHNALIADAKNQFKEIINRNKSHQKIVFSEFLNYIEFKNIHTNKLDNSTKFSNYISTSKQYAPEIDNFIDLYCFRSVTVYLYKARFLLALATKLEISVDKIDLHNPNSVLSRIFKTGSSTELKCESFKIHQYSWYRPSINTSESVTDIKNNLARISTTEMMKLATYDLSELEYSHSYSHKSFGLFVNSLLTSLPTWLENDGEEQGTPFENLFKTRSKEKLTTLSTKFSGNNLSSLSLSHWMAQENNVLEDWQKVICPEFSGSEFFHGKYTKICQEIQFLTFLIELSTFQGHDVLPLICSVMNDKHLKSSANEAGQMSIFNNSEIKETSQVFDRIVLNLTELPKKNPHHYLMSQISSQLKELDKSGYLYVFTNQKFFVPSQSDKIEHFLKDTKIEALFNFDQLTGRGEIASYLYIFKKRKHFSKPAFLTPIASSDKESCLSFRWNGNLEIFNKFHSFVGELHRFMDQKSPSSTPIYQGEPAEGVTFDFHQDAILDGLLLSSTSNDSSNITHPNFFKNLTTSCTPFDTFFQIETLSSEYNSGRKNRVTSELLGITIRNEERFPLLLIVNYTNPKNIILELTSSDVYQAKLEQYGMAYFQYFGLIPKRNDINLNVFREYFNTQLGKQIIQLFLNGGYTKIKSKLRSLLIPKFFLENQHIPEHLLESFNVFNLTSSEILNSHPETLKENYEKSAMLLDSIVKKYSWHTMSMLSHFKTGLNNSLEKLDQTPAEIFKNPVIVEQLIKSSSYNIYPKNEDIFPKIPLKNPSDIHLPLTSIETGLEPDNNTHYIQLISGDKVIVQLYTSDLLAKFMKFILSSAVDMPVSSILQNLKVPSSKELESILINHTSLRDSISHLEKNCNSRILSILTNNINS</sequence>
<evidence type="ECO:0000313" key="2">
    <source>
        <dbReference type="Proteomes" id="UP000196531"/>
    </source>
</evidence>
<protein>
    <submittedName>
        <fullName evidence="1">Uncharacterized protein</fullName>
    </submittedName>
</protein>
<reference evidence="2" key="1">
    <citation type="journal article" date="2017" name="Proc. Natl. Acad. Sci. U.S.A.">
        <title>Simulation of Deepwater Horizon oil plume reveals substrate specialization within a complex community of hydrocarbon-degraders.</title>
        <authorList>
            <person name="Hu P."/>
            <person name="Dubinsky E.A."/>
            <person name="Probst A.J."/>
            <person name="Wang J."/>
            <person name="Sieber C.M.K."/>
            <person name="Tom L.M."/>
            <person name="Gardinali P."/>
            <person name="Banfield J.F."/>
            <person name="Atlas R.M."/>
            <person name="Andersen G.L."/>
        </authorList>
    </citation>
    <scope>NUCLEOTIDE SEQUENCE [LARGE SCALE GENOMIC DNA]</scope>
</reference>
<evidence type="ECO:0000313" key="1">
    <source>
        <dbReference type="EMBL" id="OUR96440.1"/>
    </source>
</evidence>
<gene>
    <name evidence="1" type="ORF">A9Q84_08795</name>
</gene>
<dbReference type="EMBL" id="MAAO01000006">
    <property type="protein sequence ID" value="OUR96440.1"/>
    <property type="molecule type" value="Genomic_DNA"/>
</dbReference>
<accession>A0A1Y5FC62</accession>
<dbReference type="AlphaFoldDB" id="A0A1Y5FC62"/>
<proteinExistence type="predicted"/>
<organism evidence="1 2">
    <name type="scientific">Halobacteriovorax marinus</name>
    <dbReference type="NCBI Taxonomy" id="97084"/>
    <lineage>
        <taxon>Bacteria</taxon>
        <taxon>Pseudomonadati</taxon>
        <taxon>Bdellovibrionota</taxon>
        <taxon>Bacteriovoracia</taxon>
        <taxon>Bacteriovoracales</taxon>
        <taxon>Halobacteriovoraceae</taxon>
        <taxon>Halobacteriovorax</taxon>
    </lineage>
</organism>